<dbReference type="RefSeq" id="WP_111265136.1">
    <property type="nucleotide sequence ID" value="NZ_CP029843.1"/>
</dbReference>
<evidence type="ECO:0000313" key="8">
    <source>
        <dbReference type="EMBL" id="AWV05946.1"/>
    </source>
</evidence>
<dbReference type="Gene3D" id="3.30.200.20">
    <property type="entry name" value="Phosphorylase Kinase, domain 1"/>
    <property type="match status" value="1"/>
</dbReference>
<dbReference type="OrthoDB" id="9801841at2"/>
<keyword evidence="2 5" id="KW-0547">Nucleotide-binding</keyword>
<feature type="domain" description="Protein kinase" evidence="7">
    <location>
        <begin position="76"/>
        <end position="359"/>
    </location>
</feature>
<evidence type="ECO:0000256" key="4">
    <source>
        <dbReference type="ARBA" id="ARBA00022840"/>
    </source>
</evidence>
<dbReference type="Gene3D" id="1.25.40.10">
    <property type="entry name" value="Tetratricopeptide repeat domain"/>
    <property type="match status" value="2"/>
</dbReference>
<dbReference type="PROSITE" id="PS00107">
    <property type="entry name" value="PROTEIN_KINASE_ATP"/>
    <property type="match status" value="1"/>
</dbReference>
<dbReference type="InterPro" id="IPR000719">
    <property type="entry name" value="Prot_kinase_dom"/>
</dbReference>
<dbReference type="PANTHER" id="PTHR43289:SF34">
    <property type="entry name" value="SERINE_THREONINE-PROTEIN KINASE YBDM-RELATED"/>
    <property type="match status" value="1"/>
</dbReference>
<proteinExistence type="predicted"/>
<keyword evidence="1" id="KW-0808">Transferase</keyword>
<sequence length="937" mass="102805">MDAERWQRLSPLLDALLELEPPARVRRLEELRGEDEALAAELESLIALEEANGDFLSEPLVMPPSGVDVGSEVGPYRLESLLGEGGMGQVWLASRADGLYQRRVALKLLRPGLTSHDLRLRFTREREILARLAHPNIARLLDAGVSADGLPYLALEYVDGTPITDYCRDNRMPLDRRLRMFRQVCDAVSHAHANLIVHRDLKPSNILVTPAGEVRLLDFGIAKLLDSQAQAPEQTGTGMRAFTLHYAAPEQIRGEPVTTMTDVYSLGVVLYELLTDHKPYRLKRHSDAEWEEAILTADPVRPSASVLRDTAGQADRRQQRRRSRLLAGDLDNIVLRTMAKRPAQRYPSVEALSQDVARFQAGRPVQARPQGIGYRLRKFVARHRWALGSAILVAAVLTTALAMIAWQARQSVAEAARAQALQDFMVGLFENVGGRRHGEPMDLDQLLDDAVARGNLQLAREPRARAELLGVVARLRAGLGDFEQARTLLDQQAAIIALTPDIPNSLQLESLNQRGRVLRLLGDPQGCIALMQPALALARREQSRLPPQAADFHTQLGRCRRAVGERQSARQLFERALALRRGIEGDRVGAIENQMDLAGLMAEDGDARGALAAYDEAGRQLRERVGARHALSIEIGRERAALEASLGRFEPARRILQQSLQTALDVHGPGHETTLAVRGQLAGLDFDTSRFADADEQLREVHRLRLARLGPDHPELVADDIRLGRIAWERNDLAAALGELHEALRIARGARAPGPVIDALFALAEVLHQAGRDREARPLLVEALQLRESLPEAAGAGNELIEPTLGEVEIALGDPVTGQARLQQALALARRSLGDGHAQTLRIELAALRLRALAGDGQALARLDELAGDGDPRRHHRLRAIAWQAAAEAAAARCSIGQEAVGREALQRLAATLEAEQPDGSALRREVAAIELQCLSE</sequence>
<dbReference type="SUPFAM" id="SSF56112">
    <property type="entry name" value="Protein kinase-like (PK-like)"/>
    <property type="match status" value="1"/>
</dbReference>
<dbReference type="Pfam" id="PF13424">
    <property type="entry name" value="TPR_12"/>
    <property type="match status" value="2"/>
</dbReference>
<dbReference type="InterPro" id="IPR011009">
    <property type="entry name" value="Kinase-like_dom_sf"/>
</dbReference>
<dbReference type="GO" id="GO:0005524">
    <property type="term" value="F:ATP binding"/>
    <property type="evidence" value="ECO:0007669"/>
    <property type="project" value="UniProtKB-UniRule"/>
</dbReference>
<name>A0A2U9T028_9GAMM</name>
<dbReference type="Gene3D" id="1.10.510.10">
    <property type="entry name" value="Transferase(Phosphotransferase) domain 1"/>
    <property type="match status" value="1"/>
</dbReference>
<dbReference type="SMART" id="SM00220">
    <property type="entry name" value="S_TKc"/>
    <property type="match status" value="1"/>
</dbReference>
<keyword evidence="9" id="KW-1185">Reference proteome</keyword>
<organism evidence="8 9">
    <name type="scientific">Marilutibacter maris</name>
    <dbReference type="NCBI Taxonomy" id="1605891"/>
    <lineage>
        <taxon>Bacteria</taxon>
        <taxon>Pseudomonadati</taxon>
        <taxon>Pseudomonadota</taxon>
        <taxon>Gammaproteobacteria</taxon>
        <taxon>Lysobacterales</taxon>
        <taxon>Lysobacteraceae</taxon>
        <taxon>Marilutibacter</taxon>
    </lineage>
</organism>
<keyword evidence="6" id="KW-0812">Transmembrane</keyword>
<gene>
    <name evidence="8" type="ORF">C9I47_0220</name>
</gene>
<dbReference type="EMBL" id="CP029843">
    <property type="protein sequence ID" value="AWV05946.1"/>
    <property type="molecule type" value="Genomic_DNA"/>
</dbReference>
<evidence type="ECO:0000256" key="3">
    <source>
        <dbReference type="ARBA" id="ARBA00022777"/>
    </source>
</evidence>
<dbReference type="SUPFAM" id="SSF48452">
    <property type="entry name" value="TPR-like"/>
    <property type="match status" value="2"/>
</dbReference>
<dbReference type="InterPro" id="IPR017441">
    <property type="entry name" value="Protein_kinase_ATP_BS"/>
</dbReference>
<dbReference type="SMART" id="SM00028">
    <property type="entry name" value="TPR"/>
    <property type="match status" value="3"/>
</dbReference>
<accession>A0A2U9T028</accession>
<dbReference type="InterPro" id="IPR019734">
    <property type="entry name" value="TPR_rpt"/>
</dbReference>
<dbReference type="Proteomes" id="UP000249447">
    <property type="component" value="Chromosome"/>
</dbReference>
<dbReference type="PROSITE" id="PS00108">
    <property type="entry name" value="PROTEIN_KINASE_ST"/>
    <property type="match status" value="1"/>
</dbReference>
<feature type="transmembrane region" description="Helical" evidence="6">
    <location>
        <begin position="385"/>
        <end position="406"/>
    </location>
</feature>
<evidence type="ECO:0000259" key="7">
    <source>
        <dbReference type="PROSITE" id="PS50011"/>
    </source>
</evidence>
<dbReference type="CDD" id="cd14014">
    <property type="entry name" value="STKc_PknB_like"/>
    <property type="match status" value="1"/>
</dbReference>
<evidence type="ECO:0000256" key="5">
    <source>
        <dbReference type="PROSITE-ProRule" id="PRU10141"/>
    </source>
</evidence>
<keyword evidence="4 5" id="KW-0067">ATP-binding</keyword>
<evidence type="ECO:0000313" key="9">
    <source>
        <dbReference type="Proteomes" id="UP000249447"/>
    </source>
</evidence>
<dbReference type="KEGG" id="lmb:C9I47_0220"/>
<keyword evidence="6" id="KW-1133">Transmembrane helix</keyword>
<dbReference type="PROSITE" id="PS50011">
    <property type="entry name" value="PROTEIN_KINASE_DOM"/>
    <property type="match status" value="1"/>
</dbReference>
<dbReference type="AlphaFoldDB" id="A0A2U9T028"/>
<reference evidence="8 9" key="1">
    <citation type="submission" date="2018-05" db="EMBL/GenBank/DDBJ databases">
        <title>The complete genome of Lysobacter maris HZ9B, a marine bacterium antagonistic against terrestrial plant pathogens.</title>
        <authorList>
            <person name="Zhang X.-Q."/>
        </authorList>
    </citation>
    <scope>NUCLEOTIDE SEQUENCE [LARGE SCALE GENOMIC DNA]</scope>
    <source>
        <strain evidence="8 9">HZ9B</strain>
    </source>
</reference>
<evidence type="ECO:0000256" key="1">
    <source>
        <dbReference type="ARBA" id="ARBA00022679"/>
    </source>
</evidence>
<feature type="binding site" evidence="5">
    <location>
        <position position="107"/>
    </location>
    <ligand>
        <name>ATP</name>
        <dbReference type="ChEBI" id="CHEBI:30616"/>
    </ligand>
</feature>
<dbReference type="GO" id="GO:0004674">
    <property type="term" value="F:protein serine/threonine kinase activity"/>
    <property type="evidence" value="ECO:0007669"/>
    <property type="project" value="TreeGrafter"/>
</dbReference>
<dbReference type="PANTHER" id="PTHR43289">
    <property type="entry name" value="MITOGEN-ACTIVATED PROTEIN KINASE KINASE KINASE 20-RELATED"/>
    <property type="match status" value="1"/>
</dbReference>
<dbReference type="InterPro" id="IPR011990">
    <property type="entry name" value="TPR-like_helical_dom_sf"/>
</dbReference>
<dbReference type="InterPro" id="IPR008271">
    <property type="entry name" value="Ser/Thr_kinase_AS"/>
</dbReference>
<protein>
    <submittedName>
        <fullName evidence="8">Protein kinase</fullName>
    </submittedName>
</protein>
<evidence type="ECO:0000256" key="2">
    <source>
        <dbReference type="ARBA" id="ARBA00022741"/>
    </source>
</evidence>
<dbReference type="Pfam" id="PF00069">
    <property type="entry name" value="Pkinase"/>
    <property type="match status" value="1"/>
</dbReference>
<evidence type="ECO:0000256" key="6">
    <source>
        <dbReference type="SAM" id="Phobius"/>
    </source>
</evidence>
<keyword evidence="6" id="KW-0472">Membrane</keyword>
<keyword evidence="3 8" id="KW-0418">Kinase</keyword>